<reference evidence="1" key="1">
    <citation type="journal article" date="2015" name="Nature">
        <title>Complex archaea that bridge the gap between prokaryotes and eukaryotes.</title>
        <authorList>
            <person name="Spang A."/>
            <person name="Saw J.H."/>
            <person name="Jorgensen S.L."/>
            <person name="Zaremba-Niedzwiedzka K."/>
            <person name="Martijn J."/>
            <person name="Lind A.E."/>
            <person name="van Eijk R."/>
            <person name="Schleper C."/>
            <person name="Guy L."/>
            <person name="Ettema T.J."/>
        </authorList>
    </citation>
    <scope>NUCLEOTIDE SEQUENCE</scope>
</reference>
<name>A0A0F9F5U9_9ZZZZ</name>
<proteinExistence type="predicted"/>
<evidence type="ECO:0000313" key="1">
    <source>
        <dbReference type="EMBL" id="KKL52630.1"/>
    </source>
</evidence>
<organism evidence="1">
    <name type="scientific">marine sediment metagenome</name>
    <dbReference type="NCBI Taxonomy" id="412755"/>
    <lineage>
        <taxon>unclassified sequences</taxon>
        <taxon>metagenomes</taxon>
        <taxon>ecological metagenomes</taxon>
    </lineage>
</organism>
<accession>A0A0F9F5U9</accession>
<protein>
    <submittedName>
        <fullName evidence="1">Uncharacterized protein</fullName>
    </submittedName>
</protein>
<gene>
    <name evidence="1" type="ORF">LCGC14_2283560</name>
</gene>
<dbReference type="AlphaFoldDB" id="A0A0F9F5U9"/>
<comment type="caution">
    <text evidence="1">The sequence shown here is derived from an EMBL/GenBank/DDBJ whole genome shotgun (WGS) entry which is preliminary data.</text>
</comment>
<sequence length="128" mass="14860">MKSDIYRYIRNSRDMYQSTNTVWKTNHSLIPVRYPSSVENKRQIINTPAEEIAQALCFLLRDSISLSEDETVLYTGKIFGFTSVSGKSKEYNKYLLRQNFGLIVLIYKCGQTIYTIHVYSIAILRGPY</sequence>
<dbReference type="EMBL" id="LAZR01031824">
    <property type="protein sequence ID" value="KKL52630.1"/>
    <property type="molecule type" value="Genomic_DNA"/>
</dbReference>